<keyword evidence="2" id="KW-1185">Reference proteome</keyword>
<comment type="caution">
    <text evidence="1">The sequence shown here is derived from an EMBL/GenBank/DDBJ whole genome shotgun (WGS) entry which is preliminary data.</text>
</comment>
<dbReference type="AlphaFoldDB" id="A0A177NXN8"/>
<sequence length="71" mass="8095">MPHAQTSTEFVEASAAGKIYVCFLCPPNLISTIYYNRHINADYIWCRHKPKSSSDSGNVRIECKWSDKITT</sequence>
<organism evidence="1 2">
    <name type="scientific">Methylomonas koyamae</name>
    <dbReference type="NCBI Taxonomy" id="702114"/>
    <lineage>
        <taxon>Bacteria</taxon>
        <taxon>Pseudomonadati</taxon>
        <taxon>Pseudomonadota</taxon>
        <taxon>Gammaproteobacteria</taxon>
        <taxon>Methylococcales</taxon>
        <taxon>Methylococcaceae</taxon>
        <taxon>Methylomonas</taxon>
    </lineage>
</organism>
<gene>
    <name evidence="1" type="ORF">A1355_22900</name>
</gene>
<proteinExistence type="predicted"/>
<accession>A0A177NXN8</accession>
<reference evidence="2" key="1">
    <citation type="submission" date="2016-03" db="EMBL/GenBank/DDBJ databases">
        <authorList>
            <person name="Heylen K."/>
            <person name="De Vos P."/>
            <person name="Vekeman B."/>
        </authorList>
    </citation>
    <scope>NUCLEOTIDE SEQUENCE [LARGE SCALE GENOMIC DNA]</scope>
    <source>
        <strain evidence="2">R-45383</strain>
    </source>
</reference>
<dbReference type="EMBL" id="LUUK01000087">
    <property type="protein sequence ID" value="OAI21949.1"/>
    <property type="molecule type" value="Genomic_DNA"/>
</dbReference>
<protein>
    <submittedName>
        <fullName evidence="1">Uncharacterized protein</fullName>
    </submittedName>
</protein>
<evidence type="ECO:0000313" key="2">
    <source>
        <dbReference type="Proteomes" id="UP000077628"/>
    </source>
</evidence>
<name>A0A177NXN8_9GAMM</name>
<evidence type="ECO:0000313" key="1">
    <source>
        <dbReference type="EMBL" id="OAI21949.1"/>
    </source>
</evidence>
<dbReference type="Proteomes" id="UP000077628">
    <property type="component" value="Unassembled WGS sequence"/>
</dbReference>